<sequence length="145" mass="16795">MKVFTIGFTRKTAEQFFGLLDRPDLKRVLDIRLNNTSQLAGFTRSADLRFFLRRVIGKDYVHLPQLAPTADMLKKYRDGKGDWTAYERDFLALISERRVEEAVSAELLDGACLLCSEATPEKCHRRLVAEYLAQRRHDLIIEHLL</sequence>
<comment type="caution">
    <text evidence="1">The sequence shown here is derived from an EMBL/GenBank/DDBJ whole genome shotgun (WGS) entry which is preliminary data.</text>
</comment>
<evidence type="ECO:0000313" key="1">
    <source>
        <dbReference type="EMBL" id="KFB67629.1"/>
    </source>
</evidence>
<name>A0A084XYT5_9PROT</name>
<reference evidence="1 2" key="1">
    <citation type="submission" date="2014-07" db="EMBL/GenBank/DDBJ databases">
        <title>Expanding our view of genomic diversity in Candidatus Accumulibacter clades.</title>
        <authorList>
            <person name="Skennerton C.T."/>
            <person name="Barr J.J."/>
            <person name="Slater F.R."/>
            <person name="Bond P.L."/>
            <person name="Tyson G.W."/>
        </authorList>
    </citation>
    <scope>NUCLEOTIDE SEQUENCE [LARGE SCALE GENOMIC DNA]</scope>
    <source>
        <strain evidence="2">SK-01</strain>
    </source>
</reference>
<proteinExistence type="predicted"/>
<dbReference type="EMBL" id="JDSS02000027">
    <property type="protein sequence ID" value="KFB67629.1"/>
    <property type="molecule type" value="Genomic_DNA"/>
</dbReference>
<dbReference type="Proteomes" id="UP000019812">
    <property type="component" value="Unassembled WGS sequence"/>
</dbReference>
<evidence type="ECO:0008006" key="3">
    <source>
        <dbReference type="Google" id="ProtNLM"/>
    </source>
</evidence>
<dbReference type="Pfam" id="PF04343">
    <property type="entry name" value="DUF488"/>
    <property type="match status" value="1"/>
</dbReference>
<dbReference type="InterPro" id="IPR007438">
    <property type="entry name" value="DUF488"/>
</dbReference>
<dbReference type="PANTHER" id="PTHR39337:SF1">
    <property type="entry name" value="BLR5642 PROTEIN"/>
    <property type="match status" value="1"/>
</dbReference>
<dbReference type="PANTHER" id="PTHR39337">
    <property type="entry name" value="BLR5642 PROTEIN"/>
    <property type="match status" value="1"/>
</dbReference>
<accession>A0A084XYT5</accession>
<dbReference type="RefSeq" id="WP_034927401.1">
    <property type="nucleotide sequence ID" value="NZ_JDSS02000027.1"/>
</dbReference>
<protein>
    <recommendedName>
        <fullName evidence="3">DUF488 domain-containing protein</fullName>
    </recommendedName>
</protein>
<organism evidence="1 2">
    <name type="scientific">Candidatus Accumulibacter vicinus</name>
    <dbReference type="NCBI Taxonomy" id="2954382"/>
    <lineage>
        <taxon>Bacteria</taxon>
        <taxon>Pseudomonadati</taxon>
        <taxon>Pseudomonadota</taxon>
        <taxon>Betaproteobacteria</taxon>
        <taxon>Candidatus Accumulibacter</taxon>
    </lineage>
</organism>
<evidence type="ECO:0000313" key="2">
    <source>
        <dbReference type="Proteomes" id="UP000019812"/>
    </source>
</evidence>
<gene>
    <name evidence="1" type="ORF">CAPSK01_003072</name>
</gene>
<dbReference type="AlphaFoldDB" id="A0A084XYT5"/>
<dbReference type="STRING" id="1457154.CAPSK01_003072"/>